<evidence type="ECO:0000313" key="1">
    <source>
        <dbReference type="EMBL" id="PYI66459.1"/>
    </source>
</evidence>
<dbReference type="AlphaFoldDB" id="A0A2V5L504"/>
<proteinExistence type="predicted"/>
<accession>A0A2V5L504</accession>
<dbReference type="RefSeq" id="WP_110501678.1">
    <property type="nucleotide sequence ID" value="NZ_QJVD01000015.1"/>
</dbReference>
<comment type="caution">
    <text evidence="1">The sequence shown here is derived from an EMBL/GenBank/DDBJ whole genome shotgun (WGS) entry which is preliminary data.</text>
</comment>
<gene>
    <name evidence="1" type="ORF">CVV68_14320</name>
</gene>
<organism evidence="1 2">
    <name type="scientific">Arthrobacter livingstonensis</name>
    <dbReference type="NCBI Taxonomy" id="670078"/>
    <lineage>
        <taxon>Bacteria</taxon>
        <taxon>Bacillati</taxon>
        <taxon>Actinomycetota</taxon>
        <taxon>Actinomycetes</taxon>
        <taxon>Micrococcales</taxon>
        <taxon>Micrococcaceae</taxon>
        <taxon>Arthrobacter</taxon>
    </lineage>
</organism>
<dbReference type="EMBL" id="QJVD01000015">
    <property type="protein sequence ID" value="PYI66459.1"/>
    <property type="molecule type" value="Genomic_DNA"/>
</dbReference>
<dbReference type="OrthoDB" id="4951837at2"/>
<name>A0A2V5L504_9MICC</name>
<dbReference type="Proteomes" id="UP000247832">
    <property type="component" value="Unassembled WGS sequence"/>
</dbReference>
<sequence>MSESDYTNPLQLANDNLEEANRQLARATADFSAGKIPQSRLDQLHELRDIAAADLTRVTKES</sequence>
<protein>
    <submittedName>
        <fullName evidence="1">Uncharacterized protein</fullName>
    </submittedName>
</protein>
<reference evidence="1 2" key="1">
    <citation type="submission" date="2018-05" db="EMBL/GenBank/DDBJ databases">
        <title>Genetic diversity of glacier-inhabiting Cryobacterium bacteria in China and description of Cryobacterium mengkeensis sp. nov. and Arthrobacter glacialis sp. nov.</title>
        <authorList>
            <person name="Liu Q."/>
            <person name="Xin Y.-H."/>
        </authorList>
    </citation>
    <scope>NUCLEOTIDE SEQUENCE [LARGE SCALE GENOMIC DNA]</scope>
    <source>
        <strain evidence="1 2">LI2</strain>
    </source>
</reference>
<evidence type="ECO:0000313" key="2">
    <source>
        <dbReference type="Proteomes" id="UP000247832"/>
    </source>
</evidence>
<keyword evidence="2" id="KW-1185">Reference proteome</keyword>